<sequence length="485" mass="51142">SSGCPGPPTTWPCVPPGMGTYIGPIYHRETDFRQKARNALLADIQQGTRLRKVTQINDRSAPQIEKPKGTNRDGVSPAVNKAGSQQPLGGLFAGGFPVLRPAGQRDMAGGKTGQVPAVRAAAPKAAAPPNSTAKVGSSPSNPSDSSWPTIPPEPPSTSRAGTARPSLPAPPPPPPAASKPSLTFPPPPPLPPPAERPSKGGSSNSVPLPPLPPQADKPTKLPVGASHLPPPPPPLPPCGFPARTTDFSTAASSPSETRDYPPPTPPPPPPPPLPTFPPASNRLSFPPSPAFSSAVSGGDVPPPLPPKSPHLLSHHLHKTSNIQSLPLPPTPPIPQPAAVVETRKKRPGRGPGAGAGKLATPPQPPARSPTTELTSKSGVSAWATAHDPYPPHKNGNMHIIDDFESKFTFHSVEDFPPPDEFKPFQKIYPSKIARGKCVNMGTLYSYPIVLKRVRENNEQKPTVHERLGCKHRTDRTEICYSGNRY</sequence>
<feature type="compositionally biased region" description="Pro residues" evidence="1">
    <location>
        <begin position="326"/>
        <end position="335"/>
    </location>
</feature>
<reference evidence="3" key="3">
    <citation type="submission" date="2025-09" db="UniProtKB">
        <authorList>
            <consortium name="Ensembl"/>
        </authorList>
    </citation>
    <scope>IDENTIFICATION</scope>
</reference>
<feature type="compositionally biased region" description="Low complexity" evidence="1">
    <location>
        <begin position="116"/>
        <end position="129"/>
    </location>
</feature>
<feature type="compositionally biased region" description="Low complexity" evidence="1">
    <location>
        <begin position="137"/>
        <end position="148"/>
    </location>
</feature>
<dbReference type="AlphaFoldDB" id="A0A8C2TMY9"/>
<reference evidence="3" key="1">
    <citation type="submission" date="2015-11" db="EMBL/GenBank/DDBJ databases">
        <authorList>
            <consortium name="International Coturnix japonica Genome Analysis Consortium"/>
            <person name="Warren W."/>
            <person name="Burt D.W."/>
            <person name="Antin P.B."/>
            <person name="Lanford R."/>
            <person name="Gros J."/>
            <person name="Wilson R.K."/>
        </authorList>
    </citation>
    <scope>NUCLEOTIDE SEQUENCE [LARGE SCALE GENOMIC DNA]</scope>
</reference>
<dbReference type="PROSITE" id="PS51082">
    <property type="entry name" value="WH2"/>
    <property type="match status" value="1"/>
</dbReference>
<dbReference type="Pfam" id="PF02205">
    <property type="entry name" value="WH2"/>
    <property type="match status" value="1"/>
</dbReference>
<proteinExistence type="predicted"/>
<dbReference type="SMART" id="SM00246">
    <property type="entry name" value="WH2"/>
    <property type="match status" value="1"/>
</dbReference>
<dbReference type="Ensembl" id="ENSCJPT00005021469.1">
    <property type="protein sequence ID" value="ENSCJPP00005015114.1"/>
    <property type="gene ID" value="ENSCJPG00005012560.1"/>
</dbReference>
<keyword evidence="4" id="KW-1185">Reference proteome</keyword>
<evidence type="ECO:0000256" key="1">
    <source>
        <dbReference type="SAM" id="MobiDB-lite"/>
    </source>
</evidence>
<name>A0A8C2TMY9_COTJA</name>
<feature type="compositionally biased region" description="Pro residues" evidence="1">
    <location>
        <begin position="228"/>
        <end position="239"/>
    </location>
</feature>
<feature type="compositionally biased region" description="Polar residues" evidence="1">
    <location>
        <begin position="368"/>
        <end position="378"/>
    </location>
</feature>
<gene>
    <name evidence="3" type="primary">WIPF3</name>
</gene>
<evidence type="ECO:0000313" key="4">
    <source>
        <dbReference type="Proteomes" id="UP000694412"/>
    </source>
</evidence>
<evidence type="ECO:0000259" key="2">
    <source>
        <dbReference type="PROSITE" id="PS51082"/>
    </source>
</evidence>
<evidence type="ECO:0000313" key="3">
    <source>
        <dbReference type="Ensembl" id="ENSCJPP00005015114.1"/>
    </source>
</evidence>
<feature type="region of interest" description="Disordered" evidence="1">
    <location>
        <begin position="54"/>
        <end position="390"/>
    </location>
</feature>
<dbReference type="Proteomes" id="UP000694412">
    <property type="component" value="Chromosome 2"/>
</dbReference>
<feature type="compositionally biased region" description="Pro residues" evidence="1">
    <location>
        <begin position="167"/>
        <end position="195"/>
    </location>
</feature>
<feature type="domain" description="WH2" evidence="2">
    <location>
        <begin position="36"/>
        <end position="53"/>
    </location>
</feature>
<dbReference type="GeneTree" id="ENSGT00940000160267"/>
<dbReference type="CDD" id="cd22077">
    <property type="entry name" value="WH2_WAS_WASL-2_3"/>
    <property type="match status" value="1"/>
</dbReference>
<dbReference type="InterPro" id="IPR003124">
    <property type="entry name" value="WH2_dom"/>
</dbReference>
<protein>
    <submittedName>
        <fullName evidence="3">WAS/WASL interacting protein family member 3</fullName>
    </submittedName>
</protein>
<organism evidence="3 4">
    <name type="scientific">Coturnix japonica</name>
    <name type="common">Japanese quail</name>
    <name type="synonym">Coturnix coturnix japonica</name>
    <dbReference type="NCBI Taxonomy" id="93934"/>
    <lineage>
        <taxon>Eukaryota</taxon>
        <taxon>Metazoa</taxon>
        <taxon>Chordata</taxon>
        <taxon>Craniata</taxon>
        <taxon>Vertebrata</taxon>
        <taxon>Euteleostomi</taxon>
        <taxon>Archelosauria</taxon>
        <taxon>Archosauria</taxon>
        <taxon>Dinosauria</taxon>
        <taxon>Saurischia</taxon>
        <taxon>Theropoda</taxon>
        <taxon>Coelurosauria</taxon>
        <taxon>Aves</taxon>
        <taxon>Neognathae</taxon>
        <taxon>Galloanserae</taxon>
        <taxon>Galliformes</taxon>
        <taxon>Phasianidae</taxon>
        <taxon>Perdicinae</taxon>
        <taxon>Coturnix</taxon>
    </lineage>
</organism>
<reference evidence="3" key="2">
    <citation type="submission" date="2025-08" db="UniProtKB">
        <authorList>
            <consortium name="Ensembl"/>
        </authorList>
    </citation>
    <scope>IDENTIFICATION</scope>
</reference>
<feature type="compositionally biased region" description="Polar residues" evidence="1">
    <location>
        <begin position="245"/>
        <end position="255"/>
    </location>
</feature>
<accession>A0A8C2TMY9</accession>
<dbReference type="GO" id="GO:0003779">
    <property type="term" value="F:actin binding"/>
    <property type="evidence" value="ECO:0007669"/>
    <property type="project" value="InterPro"/>
</dbReference>
<feature type="compositionally biased region" description="Pro residues" evidence="1">
    <location>
        <begin position="260"/>
        <end position="277"/>
    </location>
</feature>